<dbReference type="GO" id="GO:0000287">
    <property type="term" value="F:magnesium ion binding"/>
    <property type="evidence" value="ECO:0007669"/>
    <property type="project" value="UniProtKB-UniRule"/>
</dbReference>
<evidence type="ECO:0000259" key="14">
    <source>
        <dbReference type="PROSITE" id="PS50862"/>
    </source>
</evidence>
<dbReference type="Pfam" id="PF01409">
    <property type="entry name" value="tRNA-synt_2d"/>
    <property type="match status" value="1"/>
</dbReference>
<dbReference type="GO" id="GO:0000049">
    <property type="term" value="F:tRNA binding"/>
    <property type="evidence" value="ECO:0007669"/>
    <property type="project" value="InterPro"/>
</dbReference>
<dbReference type="InterPro" id="IPR004188">
    <property type="entry name" value="Phe-tRNA_ligase_II_N"/>
</dbReference>
<evidence type="ECO:0000256" key="5">
    <source>
        <dbReference type="ARBA" id="ARBA00022598"/>
    </source>
</evidence>
<comment type="subcellular location">
    <subcellularLocation>
        <location evidence="1 13">Cytoplasm</location>
    </subcellularLocation>
</comment>
<dbReference type="NCBIfam" id="TIGR00468">
    <property type="entry name" value="pheS"/>
    <property type="match status" value="1"/>
</dbReference>
<keyword evidence="9 13" id="KW-0460">Magnesium</keyword>
<comment type="similarity">
    <text evidence="2 13">Belongs to the class-II aminoacyl-tRNA synthetase family. Phe-tRNA synthetase alpha subunit type 1 subfamily.</text>
</comment>
<dbReference type="PROSITE" id="PS50862">
    <property type="entry name" value="AA_TRNA_LIGASE_II"/>
    <property type="match status" value="1"/>
</dbReference>
<dbReference type="Pfam" id="PF02912">
    <property type="entry name" value="Phe_tRNA-synt_N"/>
    <property type="match status" value="1"/>
</dbReference>
<reference evidence="15 16" key="1">
    <citation type="journal article" date="2013" name="PLoS ONE">
        <title>Genomic Analysis by Deep Sequencing of the Probiotic Lactobacillus brevis KB290 Harboring Nine Plasmids Reveals Genomic Stability.</title>
        <authorList>
            <person name="Fukao M."/>
            <person name="Oshima K."/>
            <person name="Morita H."/>
            <person name="Toh H."/>
            <person name="Suda W."/>
            <person name="Kim S.W."/>
            <person name="Suzuki S."/>
            <person name="Yakabe T."/>
            <person name="Hattori M."/>
            <person name="Yajima N."/>
        </authorList>
    </citation>
    <scope>NUCLEOTIDE SEQUENCE [LARGE SCALE GENOMIC DNA]</scope>
    <source>
        <strain evidence="15 16">KB290</strain>
    </source>
</reference>
<evidence type="ECO:0000256" key="2">
    <source>
        <dbReference type="ARBA" id="ARBA00010207"/>
    </source>
</evidence>
<dbReference type="PATRIC" id="fig|1001583.3.peg.949"/>
<comment type="subunit">
    <text evidence="3 13">Tetramer of two alpha and two beta subunits.</text>
</comment>
<evidence type="ECO:0000256" key="3">
    <source>
        <dbReference type="ARBA" id="ARBA00011209"/>
    </source>
</evidence>
<dbReference type="Gene3D" id="3.30.930.10">
    <property type="entry name" value="Bira Bifunctional Protein, Domain 2"/>
    <property type="match status" value="1"/>
</dbReference>
<dbReference type="PANTHER" id="PTHR11538:SF41">
    <property type="entry name" value="PHENYLALANINE--TRNA LIGASE, MITOCHONDRIAL"/>
    <property type="match status" value="1"/>
</dbReference>
<evidence type="ECO:0000256" key="9">
    <source>
        <dbReference type="ARBA" id="ARBA00022842"/>
    </source>
</evidence>
<name>M5AZL8_LEVBR</name>
<evidence type="ECO:0000313" key="15">
    <source>
        <dbReference type="EMBL" id="BAN06596.1"/>
    </source>
</evidence>
<evidence type="ECO:0000256" key="13">
    <source>
        <dbReference type="HAMAP-Rule" id="MF_00281"/>
    </source>
</evidence>
<dbReference type="KEGG" id="lbk:LVISKB_0961"/>
<dbReference type="GO" id="GO:0140096">
    <property type="term" value="F:catalytic activity, acting on a protein"/>
    <property type="evidence" value="ECO:0007669"/>
    <property type="project" value="UniProtKB-ARBA"/>
</dbReference>
<keyword evidence="11 13" id="KW-0030">Aminoacyl-tRNA synthetase</keyword>
<dbReference type="HOGENOM" id="CLU_025086_0_1_9"/>
<keyword evidence="5 13" id="KW-0436">Ligase</keyword>
<dbReference type="HAMAP" id="MF_00281">
    <property type="entry name" value="Phe_tRNA_synth_alpha1"/>
    <property type="match status" value="1"/>
</dbReference>
<dbReference type="CDD" id="cd00496">
    <property type="entry name" value="PheRS_alpha_core"/>
    <property type="match status" value="1"/>
</dbReference>
<protein>
    <recommendedName>
        <fullName evidence="13">Phenylalanine--tRNA ligase alpha subunit</fullName>
        <ecNumber evidence="13">6.1.1.20</ecNumber>
    </recommendedName>
    <alternativeName>
        <fullName evidence="13">Phenylalanyl-tRNA synthetase alpha subunit</fullName>
        <shortName evidence="13">PheRS</shortName>
    </alternativeName>
</protein>
<dbReference type="Proteomes" id="UP000012042">
    <property type="component" value="Chromosome"/>
</dbReference>
<evidence type="ECO:0000256" key="1">
    <source>
        <dbReference type="ARBA" id="ARBA00004496"/>
    </source>
</evidence>
<dbReference type="InterPro" id="IPR010978">
    <property type="entry name" value="tRNA-bd_arm"/>
</dbReference>
<dbReference type="InterPro" id="IPR022911">
    <property type="entry name" value="Phe_tRNA_ligase_alpha1_bac"/>
</dbReference>
<evidence type="ECO:0000256" key="6">
    <source>
        <dbReference type="ARBA" id="ARBA00022723"/>
    </source>
</evidence>
<dbReference type="AlphaFoldDB" id="M5AZL8"/>
<keyword evidence="7 13" id="KW-0547">Nucleotide-binding</keyword>
<dbReference type="GO" id="GO:0004826">
    <property type="term" value="F:phenylalanine-tRNA ligase activity"/>
    <property type="evidence" value="ECO:0007669"/>
    <property type="project" value="UniProtKB-UniRule"/>
</dbReference>
<dbReference type="GO" id="GO:0005737">
    <property type="term" value="C:cytoplasm"/>
    <property type="evidence" value="ECO:0007669"/>
    <property type="project" value="UniProtKB-SubCell"/>
</dbReference>
<dbReference type="SUPFAM" id="SSF46589">
    <property type="entry name" value="tRNA-binding arm"/>
    <property type="match status" value="1"/>
</dbReference>
<comment type="cofactor">
    <cofactor evidence="13">
        <name>Mg(2+)</name>
        <dbReference type="ChEBI" id="CHEBI:18420"/>
    </cofactor>
    <text evidence="13">Binds 2 magnesium ions per tetramer.</text>
</comment>
<dbReference type="InterPro" id="IPR004529">
    <property type="entry name" value="Phe-tRNA-synth_IIc_asu"/>
</dbReference>
<keyword evidence="4 13" id="KW-0963">Cytoplasm</keyword>
<evidence type="ECO:0000256" key="10">
    <source>
        <dbReference type="ARBA" id="ARBA00022917"/>
    </source>
</evidence>
<keyword evidence="10 13" id="KW-0648">Protein biosynthesis</keyword>
<dbReference type="FunFam" id="3.30.930.10:FF:000003">
    <property type="entry name" value="Phenylalanine--tRNA ligase alpha subunit"/>
    <property type="match status" value="1"/>
</dbReference>
<proteinExistence type="inferred from homology"/>
<keyword evidence="8 13" id="KW-0067">ATP-binding</keyword>
<dbReference type="EMBL" id="AP012167">
    <property type="protein sequence ID" value="BAN06596.1"/>
    <property type="molecule type" value="Genomic_DNA"/>
</dbReference>
<dbReference type="SUPFAM" id="SSF55681">
    <property type="entry name" value="Class II aaRS and biotin synthetases"/>
    <property type="match status" value="1"/>
</dbReference>
<dbReference type="InterPro" id="IPR006195">
    <property type="entry name" value="aa-tRNA-synth_II"/>
</dbReference>
<dbReference type="EC" id="6.1.1.20" evidence="13"/>
<evidence type="ECO:0000256" key="11">
    <source>
        <dbReference type="ARBA" id="ARBA00023146"/>
    </source>
</evidence>
<gene>
    <name evidence="13" type="primary">pheS</name>
    <name evidence="15" type="ORF">LVISKB_0961</name>
</gene>
<dbReference type="GO" id="GO:0006432">
    <property type="term" value="P:phenylalanyl-tRNA aminoacylation"/>
    <property type="evidence" value="ECO:0007669"/>
    <property type="project" value="UniProtKB-UniRule"/>
</dbReference>
<dbReference type="InterPro" id="IPR002319">
    <property type="entry name" value="Phenylalanyl-tRNA_Synthase"/>
</dbReference>
<dbReference type="InterPro" id="IPR045864">
    <property type="entry name" value="aa-tRNA-synth_II/BPL/LPL"/>
</dbReference>
<evidence type="ECO:0000256" key="7">
    <source>
        <dbReference type="ARBA" id="ARBA00022741"/>
    </source>
</evidence>
<feature type="binding site" evidence="13">
    <location>
        <position position="299"/>
    </location>
    <ligand>
        <name>Mg(2+)</name>
        <dbReference type="ChEBI" id="CHEBI:18420"/>
        <note>shared with beta subunit</note>
    </ligand>
</feature>
<keyword evidence="6 13" id="KW-0479">Metal-binding</keyword>
<dbReference type="GO" id="GO:0005524">
    <property type="term" value="F:ATP binding"/>
    <property type="evidence" value="ECO:0007669"/>
    <property type="project" value="UniProtKB-UniRule"/>
</dbReference>
<comment type="catalytic activity">
    <reaction evidence="12 13">
        <text>tRNA(Phe) + L-phenylalanine + ATP = L-phenylalanyl-tRNA(Phe) + AMP + diphosphate + H(+)</text>
        <dbReference type="Rhea" id="RHEA:19413"/>
        <dbReference type="Rhea" id="RHEA-COMP:9668"/>
        <dbReference type="Rhea" id="RHEA-COMP:9699"/>
        <dbReference type="ChEBI" id="CHEBI:15378"/>
        <dbReference type="ChEBI" id="CHEBI:30616"/>
        <dbReference type="ChEBI" id="CHEBI:33019"/>
        <dbReference type="ChEBI" id="CHEBI:58095"/>
        <dbReference type="ChEBI" id="CHEBI:78442"/>
        <dbReference type="ChEBI" id="CHEBI:78531"/>
        <dbReference type="ChEBI" id="CHEBI:456215"/>
        <dbReference type="EC" id="6.1.1.20"/>
    </reaction>
</comment>
<dbReference type="GO" id="GO:0016740">
    <property type="term" value="F:transferase activity"/>
    <property type="evidence" value="ECO:0007669"/>
    <property type="project" value="UniProtKB-ARBA"/>
</dbReference>
<evidence type="ECO:0000256" key="4">
    <source>
        <dbReference type="ARBA" id="ARBA00022490"/>
    </source>
</evidence>
<accession>M5AZL8</accession>
<dbReference type="PANTHER" id="PTHR11538">
    <property type="entry name" value="PHENYLALANYL-TRNA SYNTHETASE"/>
    <property type="match status" value="1"/>
</dbReference>
<organism evidence="15 16">
    <name type="scientific">Levilactobacillus brevis KB290</name>
    <dbReference type="NCBI Taxonomy" id="1001583"/>
    <lineage>
        <taxon>Bacteria</taxon>
        <taxon>Bacillati</taxon>
        <taxon>Bacillota</taxon>
        <taxon>Bacilli</taxon>
        <taxon>Lactobacillales</taxon>
        <taxon>Lactobacillaceae</taxon>
        <taxon>Levilactobacillus</taxon>
    </lineage>
</organism>
<evidence type="ECO:0000256" key="12">
    <source>
        <dbReference type="ARBA" id="ARBA00049255"/>
    </source>
</evidence>
<feature type="domain" description="Aminoacyl-transfer RNA synthetases class-II family profile" evidence="14">
    <location>
        <begin position="151"/>
        <end position="383"/>
    </location>
</feature>
<evidence type="ECO:0000256" key="8">
    <source>
        <dbReference type="ARBA" id="ARBA00022840"/>
    </source>
</evidence>
<sequence length="388" mass="43779">MWLGMKSLTESGWYRDASSLVLGRSFFICLKSKLEMEDDVMSLRDKLNELHERGLAEIQKSTDLKDVNQVRVSLLGKKGPITEVLRGMRDLDAEERPKVGAFANEIRDDLTAALTKRREELENAVLNARLAKEAIDVTLPGTPVAKGEPHVIQQIIDQIEDLFLGMGYQVLSGPEVEEDKYNFEMMNLPKNHPARDMQDTFYITKEILMRTQTSPMQARTLEKHDFSQGPLKMISPGVVYRRDTDDPTHSHQFHQVEGLVIDKHITMADLKGTLQVLAHELFGDKFDVRLRPSYFPFTEPSVEADITCFNCGGKGCNVCKNTGWIEVLGAGMVHPNVLKMAGVDPDVYGGFAFGVGPDRFAMLKYGVDDIRNFYLNDVRFLTQFTKKG</sequence>
<evidence type="ECO:0000313" key="16">
    <source>
        <dbReference type="Proteomes" id="UP000012042"/>
    </source>
</evidence>